<dbReference type="InterPro" id="IPR003959">
    <property type="entry name" value="ATPase_AAA_core"/>
</dbReference>
<evidence type="ECO:0000259" key="5">
    <source>
        <dbReference type="SMART" id="SM00382"/>
    </source>
</evidence>
<dbReference type="InterPro" id="IPR050130">
    <property type="entry name" value="ClpA_ClpB"/>
</dbReference>
<feature type="region of interest" description="Disordered" evidence="4">
    <location>
        <begin position="307"/>
        <end position="341"/>
    </location>
</feature>
<dbReference type="RefSeq" id="XP_005845497.1">
    <property type="nucleotide sequence ID" value="XM_005845435.1"/>
</dbReference>
<reference evidence="7 8" key="1">
    <citation type="journal article" date="2010" name="Plant Cell">
        <title>The Chlorella variabilis NC64A genome reveals adaptation to photosymbiosis, coevolution with viruses, and cryptic sex.</title>
        <authorList>
            <person name="Blanc G."/>
            <person name="Duncan G."/>
            <person name="Agarkova I."/>
            <person name="Borodovsky M."/>
            <person name="Gurnon J."/>
            <person name="Kuo A."/>
            <person name="Lindquist E."/>
            <person name="Lucas S."/>
            <person name="Pangilinan J."/>
            <person name="Polle J."/>
            <person name="Salamov A."/>
            <person name="Terry A."/>
            <person name="Yamada T."/>
            <person name="Dunigan D.D."/>
            <person name="Grigoriev I.V."/>
            <person name="Claverie J.M."/>
            <person name="Van Etten J.L."/>
        </authorList>
    </citation>
    <scope>NUCLEOTIDE SEQUENCE [LARGE SCALE GENOMIC DNA]</scope>
    <source>
        <strain evidence="7 8">NC64A</strain>
    </source>
</reference>
<dbReference type="GO" id="GO:0016887">
    <property type="term" value="F:ATP hydrolysis activity"/>
    <property type="evidence" value="ECO:0007669"/>
    <property type="project" value="InterPro"/>
</dbReference>
<proteinExistence type="predicted"/>
<dbReference type="SUPFAM" id="SSF52540">
    <property type="entry name" value="P-loop containing nucleoside triphosphate hydrolases"/>
    <property type="match status" value="2"/>
</dbReference>
<evidence type="ECO:0000313" key="7">
    <source>
        <dbReference type="EMBL" id="EFN53395.1"/>
    </source>
</evidence>
<dbReference type="InterPro" id="IPR019489">
    <property type="entry name" value="Clp_ATPase_C"/>
</dbReference>
<feature type="non-terminal residue" evidence="7">
    <location>
        <position position="1"/>
    </location>
</feature>
<dbReference type="PRINTS" id="PR00300">
    <property type="entry name" value="CLPPROTEASEA"/>
</dbReference>
<feature type="compositionally biased region" description="Low complexity" evidence="4">
    <location>
        <begin position="307"/>
        <end position="329"/>
    </location>
</feature>
<keyword evidence="3" id="KW-0067">ATP-binding</keyword>
<dbReference type="EMBL" id="GL433852">
    <property type="protein sequence ID" value="EFN53395.1"/>
    <property type="molecule type" value="Genomic_DNA"/>
</dbReference>
<keyword evidence="8" id="KW-1185">Reference proteome</keyword>
<feature type="non-terminal residue" evidence="7">
    <location>
        <position position="648"/>
    </location>
</feature>
<dbReference type="GO" id="GO:0005737">
    <property type="term" value="C:cytoplasm"/>
    <property type="evidence" value="ECO:0007669"/>
    <property type="project" value="TreeGrafter"/>
</dbReference>
<dbReference type="CDD" id="cd00009">
    <property type="entry name" value="AAA"/>
    <property type="match status" value="1"/>
</dbReference>
<evidence type="ECO:0000259" key="6">
    <source>
        <dbReference type="SMART" id="SM01086"/>
    </source>
</evidence>
<dbReference type="Gene3D" id="1.10.8.60">
    <property type="match status" value="1"/>
</dbReference>
<gene>
    <name evidence="7" type="ORF">CHLNCDRAFT_6558</name>
</gene>
<dbReference type="GeneID" id="17352640"/>
<dbReference type="STRING" id="554065.E1ZLF9"/>
<feature type="domain" description="Clp ATPase C-terminal" evidence="6">
    <location>
        <begin position="580"/>
        <end position="648"/>
    </location>
</feature>
<keyword evidence="2" id="KW-0547">Nucleotide-binding</keyword>
<keyword evidence="1" id="KW-0677">Repeat</keyword>
<dbReference type="GO" id="GO:0005524">
    <property type="term" value="F:ATP binding"/>
    <property type="evidence" value="ECO:0007669"/>
    <property type="project" value="UniProtKB-KW"/>
</dbReference>
<dbReference type="PANTHER" id="PTHR11638:SF18">
    <property type="entry name" value="HEAT SHOCK PROTEIN 104"/>
    <property type="match status" value="1"/>
</dbReference>
<feature type="domain" description="AAA+ ATPase" evidence="5">
    <location>
        <begin position="412"/>
        <end position="581"/>
    </location>
</feature>
<evidence type="ECO:0000256" key="1">
    <source>
        <dbReference type="ARBA" id="ARBA00022737"/>
    </source>
</evidence>
<dbReference type="Pfam" id="PF00004">
    <property type="entry name" value="AAA"/>
    <property type="match status" value="1"/>
</dbReference>
<evidence type="ECO:0000313" key="8">
    <source>
        <dbReference type="Proteomes" id="UP000008141"/>
    </source>
</evidence>
<name>E1ZLF9_CHLVA</name>
<evidence type="ECO:0008006" key="9">
    <source>
        <dbReference type="Google" id="ProtNLM"/>
    </source>
</evidence>
<dbReference type="SMART" id="SM00382">
    <property type="entry name" value="AAA"/>
    <property type="match status" value="2"/>
</dbReference>
<accession>E1ZLF9</accession>
<dbReference type="CDD" id="cd19499">
    <property type="entry name" value="RecA-like_ClpB_Hsp104-like"/>
    <property type="match status" value="1"/>
</dbReference>
<dbReference type="Pfam" id="PF10431">
    <property type="entry name" value="ClpB_D2-small"/>
    <property type="match status" value="1"/>
</dbReference>
<dbReference type="Proteomes" id="UP000008141">
    <property type="component" value="Unassembled WGS sequence"/>
</dbReference>
<feature type="compositionally biased region" description="Gly residues" evidence="4">
    <location>
        <begin position="330"/>
        <end position="339"/>
    </location>
</feature>
<dbReference type="Gene3D" id="3.40.50.300">
    <property type="entry name" value="P-loop containing nucleotide triphosphate hydrolases"/>
    <property type="match status" value="3"/>
</dbReference>
<dbReference type="eggNOG" id="KOG1051">
    <property type="taxonomic scope" value="Eukaryota"/>
</dbReference>
<feature type="domain" description="AAA+ ATPase" evidence="5">
    <location>
        <begin position="38"/>
        <end position="184"/>
    </location>
</feature>
<dbReference type="InterPro" id="IPR003593">
    <property type="entry name" value="AAA+_ATPase"/>
</dbReference>
<dbReference type="SMART" id="SM01086">
    <property type="entry name" value="ClpB_D2-small"/>
    <property type="match status" value="1"/>
</dbReference>
<dbReference type="Pfam" id="PF07724">
    <property type="entry name" value="AAA_2"/>
    <property type="match status" value="1"/>
</dbReference>
<dbReference type="InterPro" id="IPR001270">
    <property type="entry name" value="ClpA/B"/>
</dbReference>
<dbReference type="Pfam" id="PF17871">
    <property type="entry name" value="AAA_lid_9"/>
    <property type="match status" value="1"/>
</dbReference>
<evidence type="ECO:0000256" key="3">
    <source>
        <dbReference type="ARBA" id="ARBA00022840"/>
    </source>
</evidence>
<dbReference type="KEGG" id="cvr:CHLNCDRAFT_6558"/>
<sequence length="648" mass="68230">LKRHGRDLTLEAAEGRLDPLIGRHDVLERTMQVLLRRTKNNPVLIGDPGVGKTAVAEGIAQLIVSPAAPPGLAGRALIAVDVGSLVAGTQYRGAFEERLTSLLREVHMAAGRVILFIDELHMLMDAGRVEGGMNAANLLKPALARGDLHCLGATTVEEYRKHIEQDGAFARRFQPVMVEEPTPEEAVTWLRGLRGRYERYHGVRFTDAALSTAVRAAQQYIPDRRLPDSAIDVIDEAAARARLHAGAAAAAAAAAAATQAHAAAALGRSGAGVQGVAPLYSSGSGSWEENQRLMEWLSAVRQQSEAGPQLPAAAAAGGPPAGPLHSSSSGGVGSGGSRGSAGPLVVDSADVLSVVAEASGIPSEHLSQSDWQSLSSLEARMRLHLAGQHAAVAAVVGAVRLGRLGLQRGKRPLASLLLTGPPGVGKATLCQALACALFGSDRHLLRLNLAEYGDKASVSRLVGAPPGYVGFGDGGLLTDAIRRRPHSVVLLERVDRAHPEVLSLIVQVLESGQLQDGMGKRCDFRNALLCLQPDAGGSRLGAAPQQQQQQQQQQAAVHPLRHLPSELLSRLDCQVSMAPLSPADMLRVVELQLAECQAALGQQGIGLRVEPDARRWLAARGLSPASGARRLQSLLREQLLLPVAEALL</sequence>
<evidence type="ECO:0000256" key="2">
    <source>
        <dbReference type="ARBA" id="ARBA00022741"/>
    </source>
</evidence>
<dbReference type="GO" id="GO:0034605">
    <property type="term" value="P:cellular response to heat"/>
    <property type="evidence" value="ECO:0007669"/>
    <property type="project" value="TreeGrafter"/>
</dbReference>
<dbReference type="InParanoid" id="E1ZLF9"/>
<organism evidence="8">
    <name type="scientific">Chlorella variabilis</name>
    <name type="common">Green alga</name>
    <dbReference type="NCBI Taxonomy" id="554065"/>
    <lineage>
        <taxon>Eukaryota</taxon>
        <taxon>Viridiplantae</taxon>
        <taxon>Chlorophyta</taxon>
        <taxon>core chlorophytes</taxon>
        <taxon>Trebouxiophyceae</taxon>
        <taxon>Chlorellales</taxon>
        <taxon>Chlorellaceae</taxon>
        <taxon>Chlorella clade</taxon>
        <taxon>Chlorella</taxon>
    </lineage>
</organism>
<dbReference type="OrthoDB" id="47330at2759"/>
<dbReference type="InterPro" id="IPR027417">
    <property type="entry name" value="P-loop_NTPase"/>
</dbReference>
<dbReference type="InterPro" id="IPR041546">
    <property type="entry name" value="ClpA/ClpB_AAA_lid"/>
</dbReference>
<dbReference type="AlphaFoldDB" id="E1ZLF9"/>
<dbReference type="PANTHER" id="PTHR11638">
    <property type="entry name" value="ATP-DEPENDENT CLP PROTEASE"/>
    <property type="match status" value="1"/>
</dbReference>
<protein>
    <recommendedName>
        <fullName evidence="9">AAA+ ATPase domain-containing protein</fullName>
    </recommendedName>
</protein>
<evidence type="ECO:0000256" key="4">
    <source>
        <dbReference type="SAM" id="MobiDB-lite"/>
    </source>
</evidence>